<evidence type="ECO:0000259" key="2">
    <source>
        <dbReference type="Pfam" id="PF22622"/>
    </source>
</evidence>
<feature type="domain" description="Peroxisomal multifunctional enzyme type 2-like N-terminal" evidence="2">
    <location>
        <begin position="19"/>
        <end position="145"/>
    </location>
</feature>
<dbReference type="Gene3D" id="3.10.129.10">
    <property type="entry name" value="Hotdog Thioesterase"/>
    <property type="match status" value="1"/>
</dbReference>
<dbReference type="InterPro" id="IPR002539">
    <property type="entry name" value="MaoC-like_dom"/>
</dbReference>
<dbReference type="EMBL" id="BAABFO010000008">
    <property type="protein sequence ID" value="GAA4331180.1"/>
    <property type="molecule type" value="Genomic_DNA"/>
</dbReference>
<keyword evidence="4" id="KW-1185">Reference proteome</keyword>
<evidence type="ECO:0000259" key="1">
    <source>
        <dbReference type="Pfam" id="PF01575"/>
    </source>
</evidence>
<organism evidence="3 4">
    <name type="scientific">Pigmentiphaga soli</name>
    <dbReference type="NCBI Taxonomy" id="1007095"/>
    <lineage>
        <taxon>Bacteria</taxon>
        <taxon>Pseudomonadati</taxon>
        <taxon>Pseudomonadota</taxon>
        <taxon>Betaproteobacteria</taxon>
        <taxon>Burkholderiales</taxon>
        <taxon>Alcaligenaceae</taxon>
        <taxon>Pigmentiphaga</taxon>
    </lineage>
</organism>
<evidence type="ECO:0000313" key="3">
    <source>
        <dbReference type="EMBL" id="GAA4331180.1"/>
    </source>
</evidence>
<reference evidence="4" key="1">
    <citation type="journal article" date="2019" name="Int. J. Syst. Evol. Microbiol.">
        <title>The Global Catalogue of Microorganisms (GCM) 10K type strain sequencing project: providing services to taxonomists for standard genome sequencing and annotation.</title>
        <authorList>
            <consortium name="The Broad Institute Genomics Platform"/>
            <consortium name="The Broad Institute Genome Sequencing Center for Infectious Disease"/>
            <person name="Wu L."/>
            <person name="Ma J."/>
        </authorList>
    </citation>
    <scope>NUCLEOTIDE SEQUENCE [LARGE SCALE GENOMIC DNA]</scope>
    <source>
        <strain evidence="4">JCM 17666</strain>
    </source>
</reference>
<protein>
    <submittedName>
        <fullName evidence="3">MaoC/PaaZ C-terminal domain-containing protein</fullName>
    </submittedName>
</protein>
<name>A0ABP8GX34_9BURK</name>
<comment type="caution">
    <text evidence="3">The sequence shown here is derived from an EMBL/GenBank/DDBJ whole genome shotgun (WGS) entry which is preliminary data.</text>
</comment>
<dbReference type="PANTHER" id="PTHR13078">
    <property type="entry name" value="PEROXISOMAL MULTIFUNCTIONAL ENZYME TYPE 2-RELATED"/>
    <property type="match status" value="1"/>
</dbReference>
<gene>
    <name evidence="3" type="ORF">GCM10023144_19510</name>
</gene>
<dbReference type="CDD" id="cd03448">
    <property type="entry name" value="HDE_HSD"/>
    <property type="match status" value="1"/>
</dbReference>
<dbReference type="Pfam" id="PF22622">
    <property type="entry name" value="MFE-2_hydrat-2_N"/>
    <property type="match status" value="1"/>
</dbReference>
<dbReference type="Pfam" id="PF01575">
    <property type="entry name" value="MaoC_dehydratas"/>
    <property type="match status" value="1"/>
</dbReference>
<dbReference type="SUPFAM" id="SSF54637">
    <property type="entry name" value="Thioesterase/thiol ester dehydrase-isomerase"/>
    <property type="match status" value="2"/>
</dbReference>
<accession>A0ABP8GX34</accession>
<dbReference type="Proteomes" id="UP001501671">
    <property type="component" value="Unassembled WGS sequence"/>
</dbReference>
<feature type="domain" description="MaoC-like" evidence="1">
    <location>
        <begin position="163"/>
        <end position="267"/>
    </location>
</feature>
<dbReference type="InterPro" id="IPR029069">
    <property type="entry name" value="HotDog_dom_sf"/>
</dbReference>
<sequence length="285" mass="31159">MPLDYDKLKDWRAEGPSQTYDADDTILYALGIGLGHDPTDPRQLRFVYEKDLKALPTLCTVLAHPFAWLHKADPGINRTRLVHAEQGIRLHRPLPVAGQVHSETRVTGIVDKGPDKGALVYSERRLYDSGSGDLLASLTATTMCRADGGFGGPAGPIPPAPAVPQREPDHRCDLPVLPQAALLYRLNGDRNPLHADPEVARRAGFDRPILHGMCSFGMAGHALLRTLCDYDPARLVSLSARFSAPVYPGETLTIEMWRESGAVAFRGRVAQRDAIVLNHGQAQII</sequence>
<dbReference type="RefSeq" id="WP_345248806.1">
    <property type="nucleotide sequence ID" value="NZ_BAABFO010000008.1"/>
</dbReference>
<dbReference type="PANTHER" id="PTHR13078:SF56">
    <property type="entry name" value="PEROXISOMAL MULTIFUNCTIONAL ENZYME TYPE 2"/>
    <property type="match status" value="1"/>
</dbReference>
<evidence type="ECO:0000313" key="4">
    <source>
        <dbReference type="Proteomes" id="UP001501671"/>
    </source>
</evidence>
<dbReference type="InterPro" id="IPR054357">
    <property type="entry name" value="MFE-2_N"/>
</dbReference>
<proteinExistence type="predicted"/>